<proteinExistence type="predicted"/>
<dbReference type="SUPFAM" id="SSF57850">
    <property type="entry name" value="RING/U-box"/>
    <property type="match status" value="1"/>
</dbReference>
<dbReference type="Gene3D" id="1.20.120.1750">
    <property type="match status" value="1"/>
</dbReference>
<dbReference type="EMBL" id="AY666015">
    <property type="protein sequence ID" value="AAV91107.1"/>
    <property type="molecule type" value="Genomic_DNA"/>
</dbReference>
<name>Q5GAD6_9VIRU</name>
<accession>Q5GAD6</accession>
<dbReference type="CDD" id="cd20336">
    <property type="entry name" value="Rcat_RBR"/>
    <property type="match status" value="1"/>
</dbReference>
<dbReference type="Proteomes" id="UP000102282">
    <property type="component" value="Genome"/>
</dbReference>
<gene>
    <name evidence="1" type="ORF">GIV80</name>
</gene>
<protein>
    <submittedName>
        <fullName evidence="1">Ligase</fullName>
    </submittedName>
</protein>
<evidence type="ECO:0000313" key="1">
    <source>
        <dbReference type="EMBL" id="AAV91107.1"/>
    </source>
</evidence>
<organism evidence="1 2">
    <name type="scientific">Grouper iridovirus</name>
    <dbReference type="NCBI Taxonomy" id="127569"/>
    <lineage>
        <taxon>Viruses</taxon>
        <taxon>Varidnaviria</taxon>
        <taxon>Bamfordvirae</taxon>
        <taxon>Nucleocytoviricota</taxon>
        <taxon>Megaviricetes</taxon>
        <taxon>Pimascovirales</taxon>
        <taxon>Pimascovirales incertae sedis</taxon>
        <taxon>Iridoviridae</taxon>
        <taxon>Alphairidovirinae</taxon>
        <taxon>Ranavirus</taxon>
        <taxon>Ranavirus epinephelus1</taxon>
        <taxon>Singapore grouper iridovirus</taxon>
    </lineage>
</organism>
<reference evidence="1 2" key="1">
    <citation type="journal article" date="2005" name="J. Virol.">
        <title>Complete genome sequence of the grouper iridovirus and comparison of genomic organization with those of other iridoviruses.</title>
        <authorList>
            <person name="Tsai C.T."/>
            <person name="Ting J.W."/>
            <person name="Wu M.H."/>
            <person name="Wu M.F."/>
            <person name="Guo I.C."/>
            <person name="Chang C.Y."/>
        </authorList>
    </citation>
    <scope>NUCLEOTIDE SEQUENCE [LARGE SCALE GENOMIC DNA]</scope>
</reference>
<sequence>MECLYCFEETPNRMKCTIACGATICAECAEASMNAKDDFPTCHCGVKYTPEDVYDDLSAGGKQQLERFVKNVWDEQMKTLVVRDALVQETKNKWLEQLPPASRMAALKWLPKELDKMAKEKTVIPEEKLEECPAEFCMGFRLPGRPCATCKASICEKCDALILSGMQHVCKEEDLQSKAEIDKFVKCPTCLKGVEKIDGCNDMTCAYCKTNFNYRTGEKQTGGTHNKIFIDHHHNRLSLKMKHKLGQDTLGMLEKFEALLPAPKLPLKAPKKYNKTTALQWVSQYVKSESMRIQYGKMAKDLSTLSVEDMEVQIVDIADKFGFV</sequence>
<evidence type="ECO:0000313" key="2">
    <source>
        <dbReference type="Proteomes" id="UP000102282"/>
    </source>
</evidence>
<dbReference type="GO" id="GO:0016874">
    <property type="term" value="F:ligase activity"/>
    <property type="evidence" value="ECO:0007669"/>
    <property type="project" value="UniProtKB-KW"/>
</dbReference>
<keyword evidence="1" id="KW-0436">Ligase</keyword>